<accession>A0A238JVD0</accession>
<sequence>MSISDGVITFDPACKGDHVTVEIEVGFKLVIDGTCGQVAPPALGGSRDCAENVKYPGNFAFHLTYSGTDGVSDGITVVENLSYDGIKMQVGSSETVTNLPFSTISVVIVLPDYCFKNDWNQTW</sequence>
<keyword evidence="2" id="KW-1185">Reference proteome</keyword>
<evidence type="ECO:0000313" key="1">
    <source>
        <dbReference type="EMBL" id="SMX34619.1"/>
    </source>
</evidence>
<dbReference type="AlphaFoldDB" id="A0A238JVD0"/>
<proteinExistence type="predicted"/>
<gene>
    <name evidence="1" type="ORF">COL8621_01401</name>
</gene>
<dbReference type="EMBL" id="FXYE01000001">
    <property type="protein sequence ID" value="SMX34619.1"/>
    <property type="molecule type" value="Genomic_DNA"/>
</dbReference>
<evidence type="ECO:0000313" key="2">
    <source>
        <dbReference type="Proteomes" id="UP000202922"/>
    </source>
</evidence>
<organism evidence="1 2">
    <name type="scientific">Actibacterium lipolyticum</name>
    <dbReference type="NCBI Taxonomy" id="1524263"/>
    <lineage>
        <taxon>Bacteria</taxon>
        <taxon>Pseudomonadati</taxon>
        <taxon>Pseudomonadota</taxon>
        <taxon>Alphaproteobacteria</taxon>
        <taxon>Rhodobacterales</taxon>
        <taxon>Roseobacteraceae</taxon>
        <taxon>Actibacterium</taxon>
    </lineage>
</organism>
<dbReference type="Proteomes" id="UP000202922">
    <property type="component" value="Unassembled WGS sequence"/>
</dbReference>
<name>A0A238JVD0_9RHOB</name>
<protein>
    <submittedName>
        <fullName evidence="1">Uncharacterized protein</fullName>
    </submittedName>
</protein>
<reference evidence="2" key="1">
    <citation type="submission" date="2017-05" db="EMBL/GenBank/DDBJ databases">
        <authorList>
            <person name="Rodrigo-Torres L."/>
            <person name="Arahal R. D."/>
            <person name="Lucena T."/>
        </authorList>
    </citation>
    <scope>NUCLEOTIDE SEQUENCE [LARGE SCALE GENOMIC DNA]</scope>
    <source>
        <strain evidence="2">CECT 8621</strain>
    </source>
</reference>